<name>A0A8C5KX75_JACJA</name>
<keyword evidence="3 16" id="KW-0812">Transmembrane</keyword>
<dbReference type="FunFam" id="2.60.40.60:FF:000241">
    <property type="entry name" value="Cadherin 16"/>
    <property type="match status" value="1"/>
</dbReference>
<evidence type="ECO:0000256" key="11">
    <source>
        <dbReference type="ARBA" id="ARBA00023180"/>
    </source>
</evidence>
<evidence type="ECO:0000256" key="9">
    <source>
        <dbReference type="ARBA" id="ARBA00022989"/>
    </source>
</evidence>
<dbReference type="FunFam" id="2.60.40.60:FF:000187">
    <property type="entry name" value="Cadherin 16"/>
    <property type="match status" value="1"/>
</dbReference>
<dbReference type="GO" id="GO:0044331">
    <property type="term" value="P:cell-cell adhesion mediated by cadherin"/>
    <property type="evidence" value="ECO:0007669"/>
    <property type="project" value="TreeGrafter"/>
</dbReference>
<dbReference type="GO" id="GO:0000902">
    <property type="term" value="P:cell morphogenesis"/>
    <property type="evidence" value="ECO:0007669"/>
    <property type="project" value="TreeGrafter"/>
</dbReference>
<dbReference type="Proteomes" id="UP000694385">
    <property type="component" value="Unassembled WGS sequence"/>
</dbReference>
<keyword evidence="19" id="KW-1185">Reference proteome</keyword>
<evidence type="ECO:0000313" key="19">
    <source>
        <dbReference type="Proteomes" id="UP000694385"/>
    </source>
</evidence>
<gene>
    <name evidence="18" type="primary">Cdh16</name>
</gene>
<dbReference type="AlphaFoldDB" id="A0A8C5KX75"/>
<keyword evidence="6" id="KW-0677">Repeat</keyword>
<evidence type="ECO:0000256" key="1">
    <source>
        <dbReference type="ARBA" id="ARBA00004251"/>
    </source>
</evidence>
<comment type="subcellular location">
    <subcellularLocation>
        <location evidence="1">Cell membrane</location>
        <topology evidence="1">Single-pass type I membrane protein</topology>
    </subcellularLocation>
</comment>
<keyword evidence="5" id="KW-0732">Signal</keyword>
<dbReference type="CDD" id="cd11304">
    <property type="entry name" value="Cadherin_repeat"/>
    <property type="match status" value="5"/>
</dbReference>
<dbReference type="GO" id="GO:0008013">
    <property type="term" value="F:beta-catenin binding"/>
    <property type="evidence" value="ECO:0007669"/>
    <property type="project" value="TreeGrafter"/>
</dbReference>
<dbReference type="GO" id="GO:0016477">
    <property type="term" value="P:cell migration"/>
    <property type="evidence" value="ECO:0007669"/>
    <property type="project" value="TreeGrafter"/>
</dbReference>
<dbReference type="InterPro" id="IPR015919">
    <property type="entry name" value="Cadherin-like_sf"/>
</dbReference>
<dbReference type="GO" id="GO:0034332">
    <property type="term" value="P:adherens junction organization"/>
    <property type="evidence" value="ECO:0007669"/>
    <property type="project" value="TreeGrafter"/>
</dbReference>
<dbReference type="FunFam" id="2.60.40.60:FF:000159">
    <property type="entry name" value="cadherin-16 isoform X1"/>
    <property type="match status" value="1"/>
</dbReference>
<evidence type="ECO:0000256" key="2">
    <source>
        <dbReference type="ARBA" id="ARBA00022475"/>
    </source>
</evidence>
<dbReference type="PROSITE" id="PS50268">
    <property type="entry name" value="CADHERIN_2"/>
    <property type="match status" value="5"/>
</dbReference>
<dbReference type="SMART" id="SM00112">
    <property type="entry name" value="CA"/>
    <property type="match status" value="5"/>
</dbReference>
<evidence type="ECO:0000256" key="13">
    <source>
        <dbReference type="ARBA" id="ARBA00069589"/>
    </source>
</evidence>
<accession>A0A8C5KX75</accession>
<feature type="domain" description="Cadherin" evidence="17">
    <location>
        <begin position="349"/>
        <end position="461"/>
    </location>
</feature>
<evidence type="ECO:0000256" key="10">
    <source>
        <dbReference type="ARBA" id="ARBA00023136"/>
    </source>
</evidence>
<keyword evidence="7 15" id="KW-0106">Calcium</keyword>
<keyword evidence="9 16" id="KW-1133">Transmembrane helix</keyword>
<evidence type="ECO:0000256" key="3">
    <source>
        <dbReference type="ARBA" id="ARBA00022692"/>
    </source>
</evidence>
<keyword evidence="4" id="KW-0479">Metal-binding</keyword>
<dbReference type="GO" id="GO:0007156">
    <property type="term" value="P:homophilic cell adhesion via plasma membrane adhesion molecules"/>
    <property type="evidence" value="ECO:0007669"/>
    <property type="project" value="InterPro"/>
</dbReference>
<evidence type="ECO:0000259" key="17">
    <source>
        <dbReference type="PROSITE" id="PS50268"/>
    </source>
</evidence>
<feature type="domain" description="Cadherin" evidence="17">
    <location>
        <begin position="81"/>
        <end position="138"/>
    </location>
</feature>
<protein>
    <recommendedName>
        <fullName evidence="13">Cadherin-16</fullName>
    </recommendedName>
    <alternativeName>
        <fullName evidence="14">Kidney-specific cadherin</fullName>
    </alternativeName>
</protein>
<dbReference type="GO" id="GO:0016323">
    <property type="term" value="C:basolateral plasma membrane"/>
    <property type="evidence" value="ECO:0007669"/>
    <property type="project" value="Ensembl"/>
</dbReference>
<keyword evidence="8" id="KW-0130">Cell adhesion</keyword>
<keyword evidence="11" id="KW-0325">Glycoprotein</keyword>
<feature type="domain" description="Cadherin" evidence="17">
    <location>
        <begin position="139"/>
        <end position="348"/>
    </location>
</feature>
<keyword evidence="2" id="KW-1003">Cell membrane</keyword>
<evidence type="ECO:0000313" key="18">
    <source>
        <dbReference type="Ensembl" id="ENSJJAP00000015125.1"/>
    </source>
</evidence>
<evidence type="ECO:0000256" key="7">
    <source>
        <dbReference type="ARBA" id="ARBA00022837"/>
    </source>
</evidence>
<dbReference type="PRINTS" id="PR00205">
    <property type="entry name" value="CADHERIN"/>
</dbReference>
<comment type="function">
    <text evidence="12">Cadherins are calcium-dependent cell adhesion proteins. They preferentially interact with themselves in a homophilic manner in connecting cells; cadherins may thus contribute to the sorting of heterogeneous cell types.</text>
</comment>
<dbReference type="FunFam" id="2.60.40.60:FF:000167">
    <property type="entry name" value="Cadherin 16"/>
    <property type="match status" value="1"/>
</dbReference>
<dbReference type="GO" id="GO:0007043">
    <property type="term" value="P:cell-cell junction assembly"/>
    <property type="evidence" value="ECO:0007669"/>
    <property type="project" value="TreeGrafter"/>
</dbReference>
<dbReference type="GO" id="GO:0016339">
    <property type="term" value="P:calcium-dependent cell-cell adhesion via plasma membrane cell adhesion molecules"/>
    <property type="evidence" value="ECO:0007669"/>
    <property type="project" value="Ensembl"/>
</dbReference>
<feature type="transmembrane region" description="Helical" evidence="16">
    <location>
        <begin position="795"/>
        <end position="816"/>
    </location>
</feature>
<reference evidence="18" key="1">
    <citation type="submission" date="2025-08" db="UniProtKB">
        <authorList>
            <consortium name="Ensembl"/>
        </authorList>
    </citation>
    <scope>IDENTIFICATION</scope>
</reference>
<dbReference type="InterPro" id="IPR020894">
    <property type="entry name" value="Cadherin_CS"/>
</dbReference>
<evidence type="ECO:0000256" key="4">
    <source>
        <dbReference type="ARBA" id="ARBA00022723"/>
    </source>
</evidence>
<evidence type="ECO:0000256" key="14">
    <source>
        <dbReference type="ARBA" id="ARBA00078798"/>
    </source>
</evidence>
<dbReference type="PANTHER" id="PTHR24027:SF424">
    <property type="entry name" value="CADHERIN-16 ISOFORM X3"/>
    <property type="match status" value="1"/>
</dbReference>
<sequence length="840" mass="91117">SLSSWPWGLVKIVPQVFQEVQPAKLHVEVPENYGGNFPFILQVYHPLYLLLFSPQLPLPHEKAEGQIVLLGDSGMTVEDPFAVDPDSGFLVATRALDREEKAEYRLQVSLESEDGRVLWGPQPVIVHVKDENDQIPQFSQAIYIAQLSQGTRPGIPFLFLEASDGDAPGTANSDLRFHILSQSPAQPVPEMFQLEPRLGALALSPGGSTSLVHALKGPYKLLVQVKDMGDQTLGNQATATVEISIVDNTWVPLEPVHLAENLKVVYPHRIAQVHWSGSNAHYHLESQPPGPFDVDTDGKLYVTMELDREAQAEYLLQVRAQNPHGDNYAEPLELQVVVMDENDNAPVCLPRDPSISIPELSPPGTAVTTVLAEDADAPGSPNSHIVYRLLSPETEEGAEGRAFELDPITGSVTLGTVPLRAGQNILLQVLAIDLAGAEGGLSSTCEVAVMITDTNDHAPEFSTSQVGPISLPENAKPGTLVTTLMATDADLEPAFRLMDFSIEAGDPEGIFDLAWEPDSDRVQLRLHKNLSYEAAPHHEVVVVVQNVEELLGPGPGPGSTATVTVLVERVVPPLKLDQESYEASVPVSTPAGSFLLTIQPSNPMRSLRFSLVNDSEGWLCIKEVSGEVHTAQSLQGARPGDTYTVLVEAQDTDEPGLSTSATLVVHFLKAPPAPALALAPVPTRHLCTPRQDYGVVISGPSEDPDLTSGDGLYNFALGPNPTVQRDWRLQPINDSHAYLTLALHWVEPGEYMVPVVVHHDARMWQLLVRVIVCRCNVEGQCMRKVGRMKGMPTKLSAVGILVGTLAAIGFFLILIFTHLAMARKKDLDQPADSMPLKTAV</sequence>
<evidence type="ECO:0000256" key="8">
    <source>
        <dbReference type="ARBA" id="ARBA00022889"/>
    </source>
</evidence>
<dbReference type="PROSITE" id="PS00232">
    <property type="entry name" value="CADHERIN_1"/>
    <property type="match status" value="1"/>
</dbReference>
<keyword evidence="10 16" id="KW-0472">Membrane</keyword>
<proteinExistence type="predicted"/>
<dbReference type="FunFam" id="2.60.40.60:FF:000149">
    <property type="entry name" value="cadherin-16 isoform X1"/>
    <property type="match status" value="1"/>
</dbReference>
<dbReference type="GO" id="GO:0005509">
    <property type="term" value="F:calcium ion binding"/>
    <property type="evidence" value="ECO:0007669"/>
    <property type="project" value="UniProtKB-UniRule"/>
</dbReference>
<dbReference type="Ensembl" id="ENSJJAT00000021629.1">
    <property type="protein sequence ID" value="ENSJJAP00000015125.1"/>
    <property type="gene ID" value="ENSJJAG00000017353.1"/>
</dbReference>
<dbReference type="GO" id="GO:0005912">
    <property type="term" value="C:adherens junction"/>
    <property type="evidence" value="ECO:0007669"/>
    <property type="project" value="TreeGrafter"/>
</dbReference>
<reference evidence="18" key="2">
    <citation type="submission" date="2025-09" db="UniProtKB">
        <authorList>
            <consortium name="Ensembl"/>
        </authorList>
    </citation>
    <scope>IDENTIFICATION</scope>
</reference>
<feature type="domain" description="Cadherin" evidence="17">
    <location>
        <begin position="463"/>
        <end position="575"/>
    </location>
</feature>
<dbReference type="SUPFAM" id="SSF49313">
    <property type="entry name" value="Cadherin-like"/>
    <property type="match status" value="6"/>
</dbReference>
<dbReference type="GeneTree" id="ENSGT00940000161650"/>
<dbReference type="GO" id="GO:0016342">
    <property type="term" value="C:catenin complex"/>
    <property type="evidence" value="ECO:0007669"/>
    <property type="project" value="TreeGrafter"/>
</dbReference>
<dbReference type="InterPro" id="IPR002126">
    <property type="entry name" value="Cadherin-like_dom"/>
</dbReference>
<dbReference type="PANTHER" id="PTHR24027">
    <property type="entry name" value="CADHERIN-23"/>
    <property type="match status" value="1"/>
</dbReference>
<dbReference type="Gene3D" id="2.60.40.60">
    <property type="entry name" value="Cadherins"/>
    <property type="match status" value="7"/>
</dbReference>
<organism evidence="18 19">
    <name type="scientific">Jaculus jaculus</name>
    <name type="common">Lesser Egyptian jerboa</name>
    <dbReference type="NCBI Taxonomy" id="51337"/>
    <lineage>
        <taxon>Eukaryota</taxon>
        <taxon>Metazoa</taxon>
        <taxon>Chordata</taxon>
        <taxon>Craniata</taxon>
        <taxon>Vertebrata</taxon>
        <taxon>Euteleostomi</taxon>
        <taxon>Mammalia</taxon>
        <taxon>Eutheria</taxon>
        <taxon>Euarchontoglires</taxon>
        <taxon>Glires</taxon>
        <taxon>Rodentia</taxon>
        <taxon>Myomorpha</taxon>
        <taxon>Dipodoidea</taxon>
        <taxon>Dipodidae</taxon>
        <taxon>Dipodinae</taxon>
        <taxon>Jaculus</taxon>
    </lineage>
</organism>
<dbReference type="GO" id="GO:0045296">
    <property type="term" value="F:cadherin binding"/>
    <property type="evidence" value="ECO:0007669"/>
    <property type="project" value="TreeGrafter"/>
</dbReference>
<feature type="domain" description="Cadherin" evidence="17">
    <location>
        <begin position="577"/>
        <end position="676"/>
    </location>
</feature>
<dbReference type="InterPro" id="IPR039808">
    <property type="entry name" value="Cadherin"/>
</dbReference>
<dbReference type="FunFam" id="2.60.40.60:FF:000195">
    <property type="entry name" value="Cadherin 16"/>
    <property type="match status" value="1"/>
</dbReference>
<evidence type="ECO:0000256" key="5">
    <source>
        <dbReference type="ARBA" id="ARBA00022729"/>
    </source>
</evidence>
<dbReference type="Pfam" id="PF00028">
    <property type="entry name" value="Cadherin"/>
    <property type="match status" value="3"/>
</dbReference>
<evidence type="ECO:0000256" key="15">
    <source>
        <dbReference type="PROSITE-ProRule" id="PRU00043"/>
    </source>
</evidence>
<evidence type="ECO:0000256" key="16">
    <source>
        <dbReference type="SAM" id="Phobius"/>
    </source>
</evidence>
<evidence type="ECO:0000256" key="12">
    <source>
        <dbReference type="ARBA" id="ARBA00037319"/>
    </source>
</evidence>
<evidence type="ECO:0000256" key="6">
    <source>
        <dbReference type="ARBA" id="ARBA00022737"/>
    </source>
</evidence>